<feature type="domain" description="PPIase cyclophilin-type" evidence="5">
    <location>
        <begin position="141"/>
        <end position="286"/>
    </location>
</feature>
<gene>
    <name evidence="6" type="ORF">GCM10009810_13250</name>
</gene>
<sequence length="290" mass="30110">MVANAAAGKAIISTRRPYPAACLDLAAVTKEQERARAKRRYVRQQDNAAQQRVQRQRNRQIAAVVAVFLALVAGLIWLVNMMGSEPTAASRTPELAATVADGCIAAPAVPGTGATLDKPDAAQIAKVTGKTVTATIETNCGRIVLSLDGAKAPTTVASFVQLAQQNYWKNAPCHRLTTSGIFVLQCGDPTGTGNGGPGYGYGIENAPTDAMYPRGTVAMARTADPNSNGGQFFIVYKDSTIDASTGGYSIFGTVTQGLDIVDKIAAGGVGNGVAPTFPISFLSVTTETKG</sequence>
<dbReference type="SUPFAM" id="SSF50891">
    <property type="entry name" value="Cyclophilin-like"/>
    <property type="match status" value="1"/>
</dbReference>
<evidence type="ECO:0000256" key="1">
    <source>
        <dbReference type="ARBA" id="ARBA00023110"/>
    </source>
</evidence>
<evidence type="ECO:0000259" key="5">
    <source>
        <dbReference type="PROSITE" id="PS50072"/>
    </source>
</evidence>
<dbReference type="Proteomes" id="UP001501475">
    <property type="component" value="Unassembled WGS sequence"/>
</dbReference>
<evidence type="ECO:0000256" key="2">
    <source>
        <dbReference type="ARBA" id="ARBA00023235"/>
    </source>
</evidence>
<keyword evidence="4" id="KW-1133">Transmembrane helix</keyword>
<evidence type="ECO:0000256" key="3">
    <source>
        <dbReference type="RuleBase" id="RU363019"/>
    </source>
</evidence>
<keyword evidence="2 3" id="KW-0413">Isomerase</keyword>
<dbReference type="InterPro" id="IPR002130">
    <property type="entry name" value="Cyclophilin-type_PPIase_dom"/>
</dbReference>
<feature type="transmembrane region" description="Helical" evidence="4">
    <location>
        <begin position="61"/>
        <end position="79"/>
    </location>
</feature>
<keyword evidence="4" id="KW-0472">Membrane</keyword>
<organism evidence="6 7">
    <name type="scientific">Nostocoides vanveenii</name>
    <dbReference type="NCBI Taxonomy" id="330835"/>
    <lineage>
        <taxon>Bacteria</taxon>
        <taxon>Bacillati</taxon>
        <taxon>Actinomycetota</taxon>
        <taxon>Actinomycetes</taxon>
        <taxon>Micrococcales</taxon>
        <taxon>Intrasporangiaceae</taxon>
        <taxon>Nostocoides</taxon>
    </lineage>
</organism>
<dbReference type="GO" id="GO:0016853">
    <property type="term" value="F:isomerase activity"/>
    <property type="evidence" value="ECO:0007669"/>
    <property type="project" value="UniProtKB-KW"/>
</dbReference>
<dbReference type="PROSITE" id="PS50072">
    <property type="entry name" value="CSA_PPIASE_2"/>
    <property type="match status" value="1"/>
</dbReference>
<keyword evidence="7" id="KW-1185">Reference proteome</keyword>
<dbReference type="InterPro" id="IPR029000">
    <property type="entry name" value="Cyclophilin-like_dom_sf"/>
</dbReference>
<comment type="function">
    <text evidence="3">PPIases accelerate the folding of proteins. It catalyzes the cis-trans isomerization of proline imidic peptide bonds in oligopeptides.</text>
</comment>
<comment type="caution">
    <text evidence="6">The sequence shown here is derived from an EMBL/GenBank/DDBJ whole genome shotgun (WGS) entry which is preliminary data.</text>
</comment>
<dbReference type="InterPro" id="IPR044665">
    <property type="entry name" value="E_coli_cyclophilin_A-like"/>
</dbReference>
<keyword evidence="1 3" id="KW-0697">Rotamase</keyword>
<protein>
    <recommendedName>
        <fullName evidence="3">Peptidyl-prolyl cis-trans isomerase</fullName>
        <shortName evidence="3">PPIase</shortName>
        <ecNumber evidence="3">5.2.1.8</ecNumber>
    </recommendedName>
</protein>
<dbReference type="PRINTS" id="PR00153">
    <property type="entry name" value="CSAPPISMRASE"/>
</dbReference>
<dbReference type="EMBL" id="BAAAPN010000034">
    <property type="protein sequence ID" value="GAA1754817.1"/>
    <property type="molecule type" value="Genomic_DNA"/>
</dbReference>
<dbReference type="EC" id="5.2.1.8" evidence="3"/>
<evidence type="ECO:0000313" key="6">
    <source>
        <dbReference type="EMBL" id="GAA1754817.1"/>
    </source>
</evidence>
<evidence type="ECO:0000313" key="7">
    <source>
        <dbReference type="Proteomes" id="UP001501475"/>
    </source>
</evidence>
<comment type="similarity">
    <text evidence="3">Belongs to the cyclophilin-type PPIase family.</text>
</comment>
<dbReference type="Gene3D" id="2.40.100.10">
    <property type="entry name" value="Cyclophilin-like"/>
    <property type="match status" value="1"/>
</dbReference>
<name>A0ABN2KG31_9MICO</name>
<proteinExistence type="inferred from homology"/>
<evidence type="ECO:0000256" key="4">
    <source>
        <dbReference type="SAM" id="Phobius"/>
    </source>
</evidence>
<dbReference type="PANTHER" id="PTHR43246">
    <property type="entry name" value="PEPTIDYL-PROLYL CIS-TRANS ISOMERASE CYP38, CHLOROPLASTIC"/>
    <property type="match status" value="1"/>
</dbReference>
<dbReference type="Pfam" id="PF00160">
    <property type="entry name" value="Pro_isomerase"/>
    <property type="match status" value="1"/>
</dbReference>
<keyword evidence="4" id="KW-0812">Transmembrane</keyword>
<accession>A0ABN2KG31</accession>
<comment type="catalytic activity">
    <reaction evidence="3">
        <text>[protein]-peptidylproline (omega=180) = [protein]-peptidylproline (omega=0)</text>
        <dbReference type="Rhea" id="RHEA:16237"/>
        <dbReference type="Rhea" id="RHEA-COMP:10747"/>
        <dbReference type="Rhea" id="RHEA-COMP:10748"/>
        <dbReference type="ChEBI" id="CHEBI:83833"/>
        <dbReference type="ChEBI" id="CHEBI:83834"/>
        <dbReference type="EC" id="5.2.1.8"/>
    </reaction>
</comment>
<reference evidence="6 7" key="1">
    <citation type="journal article" date="2019" name="Int. J. Syst. Evol. Microbiol.">
        <title>The Global Catalogue of Microorganisms (GCM) 10K type strain sequencing project: providing services to taxonomists for standard genome sequencing and annotation.</title>
        <authorList>
            <consortium name="The Broad Institute Genomics Platform"/>
            <consortium name="The Broad Institute Genome Sequencing Center for Infectious Disease"/>
            <person name="Wu L."/>
            <person name="Ma J."/>
        </authorList>
    </citation>
    <scope>NUCLEOTIDE SEQUENCE [LARGE SCALE GENOMIC DNA]</scope>
    <source>
        <strain evidence="6 7">JCM 15591</strain>
    </source>
</reference>